<accession>A0ABS1S9A4</accession>
<comment type="caution">
    <text evidence="1">The sequence shown here is derived from an EMBL/GenBank/DDBJ whole genome shotgun (WGS) entry which is preliminary data.</text>
</comment>
<dbReference type="EMBL" id="JAESHT010000008">
    <property type="protein sequence ID" value="MBL3674096.1"/>
    <property type="molecule type" value="Genomic_DNA"/>
</dbReference>
<organism evidence="1 2">
    <name type="scientific">Paracoccus aerius</name>
    <dbReference type="NCBI Taxonomy" id="1915382"/>
    <lineage>
        <taxon>Bacteria</taxon>
        <taxon>Pseudomonadati</taxon>
        <taxon>Pseudomonadota</taxon>
        <taxon>Alphaproteobacteria</taxon>
        <taxon>Rhodobacterales</taxon>
        <taxon>Paracoccaceae</taxon>
        <taxon>Paracoccus</taxon>
    </lineage>
</organism>
<name>A0ABS1S9A4_9RHOB</name>
<dbReference type="Proteomes" id="UP000644749">
    <property type="component" value="Unassembled WGS sequence"/>
</dbReference>
<protein>
    <submittedName>
        <fullName evidence="1">Uncharacterized protein</fullName>
    </submittedName>
</protein>
<proteinExistence type="predicted"/>
<gene>
    <name evidence="1" type="ORF">JL111_11420</name>
</gene>
<keyword evidence="2" id="KW-1185">Reference proteome</keyword>
<sequence>MGSFVIAMGAAPHMKLSQGGRAFSAVDTPLAFDSHDAAYDYLLRHAEEEPLKGIRGEILEDLSL</sequence>
<reference evidence="1 2" key="1">
    <citation type="submission" date="2021-01" db="EMBL/GenBank/DDBJ databases">
        <title>011410 draft genome.</title>
        <authorList>
            <person name="Lang L."/>
        </authorList>
    </citation>
    <scope>NUCLEOTIDE SEQUENCE [LARGE SCALE GENOMIC DNA]</scope>
    <source>
        <strain evidence="1 2">KCTC 42845</strain>
    </source>
</reference>
<evidence type="ECO:0000313" key="1">
    <source>
        <dbReference type="EMBL" id="MBL3674096.1"/>
    </source>
</evidence>
<evidence type="ECO:0000313" key="2">
    <source>
        <dbReference type="Proteomes" id="UP000644749"/>
    </source>
</evidence>
<dbReference type="RefSeq" id="WP_191310508.1">
    <property type="nucleotide sequence ID" value="NZ_BNCL01000008.1"/>
</dbReference>